<evidence type="ECO:0000313" key="6">
    <source>
        <dbReference type="Proteomes" id="UP001628156"/>
    </source>
</evidence>
<dbReference type="SUPFAM" id="SSF50729">
    <property type="entry name" value="PH domain-like"/>
    <property type="match status" value="2"/>
</dbReference>
<dbReference type="InterPro" id="IPR051092">
    <property type="entry name" value="FYVE_RhoGEF_PH"/>
</dbReference>
<protein>
    <recommendedName>
        <fullName evidence="4">DH domain-containing protein</fullName>
    </recommendedName>
</protein>
<dbReference type="Gene3D" id="3.40.50.300">
    <property type="entry name" value="P-loop containing nucleotide triphosphate hydrolases"/>
    <property type="match status" value="1"/>
</dbReference>
<evidence type="ECO:0000256" key="2">
    <source>
        <dbReference type="SAM" id="Coils"/>
    </source>
</evidence>
<dbReference type="InterPro" id="IPR011993">
    <property type="entry name" value="PH-like_dom_sf"/>
</dbReference>
<dbReference type="PRINTS" id="PR00449">
    <property type="entry name" value="RASTRNSFRMNG"/>
</dbReference>
<evidence type="ECO:0000259" key="4">
    <source>
        <dbReference type="PROSITE" id="PS50010"/>
    </source>
</evidence>
<dbReference type="PROSITE" id="PS50010">
    <property type="entry name" value="DH_2"/>
    <property type="match status" value="2"/>
</dbReference>
<proteinExistence type="inferred from homology"/>
<name>A0ABQ0DJ10_9EUKA</name>
<feature type="domain" description="DH" evidence="4">
    <location>
        <begin position="275"/>
        <end position="467"/>
    </location>
</feature>
<dbReference type="Gene3D" id="1.20.900.10">
    <property type="entry name" value="Dbl homology (DH) domain"/>
    <property type="match status" value="2"/>
</dbReference>
<gene>
    <name evidence="5" type="ORF">ENUP19_0121G0185</name>
</gene>
<dbReference type="SMART" id="SM00325">
    <property type="entry name" value="RhoGEF"/>
    <property type="match status" value="2"/>
</dbReference>
<dbReference type="Proteomes" id="UP001628156">
    <property type="component" value="Unassembled WGS sequence"/>
</dbReference>
<dbReference type="Pfam" id="PF00621">
    <property type="entry name" value="RhoGEF"/>
    <property type="match status" value="2"/>
</dbReference>
<dbReference type="SUPFAM" id="SSF52540">
    <property type="entry name" value="P-loop containing nucleoside triphosphate hydrolases"/>
    <property type="match status" value="1"/>
</dbReference>
<dbReference type="PANTHER" id="PTHR12673:SF263">
    <property type="entry name" value="PLECKSTRIN DOMAIN-CONTAINING PROTEIN"/>
    <property type="match status" value="1"/>
</dbReference>
<dbReference type="CDD" id="cd00154">
    <property type="entry name" value="Rab"/>
    <property type="match status" value="1"/>
</dbReference>
<comment type="similarity">
    <text evidence="1">Belongs to the small GTPase superfamily. Rho family.</text>
</comment>
<dbReference type="CDD" id="cd00160">
    <property type="entry name" value="RhoGEF"/>
    <property type="match status" value="2"/>
</dbReference>
<dbReference type="InterPro" id="IPR001806">
    <property type="entry name" value="Small_GTPase"/>
</dbReference>
<dbReference type="SUPFAM" id="SSF48065">
    <property type="entry name" value="DBL homology domain (DH-domain)"/>
    <property type="match status" value="2"/>
</dbReference>
<dbReference type="SMART" id="SM00175">
    <property type="entry name" value="RAB"/>
    <property type="match status" value="1"/>
</dbReference>
<dbReference type="SMART" id="SM00173">
    <property type="entry name" value="RAS"/>
    <property type="match status" value="1"/>
</dbReference>
<dbReference type="PANTHER" id="PTHR12673">
    <property type="entry name" value="FACIOGENITAL DYSPLASIA PROTEIN"/>
    <property type="match status" value="1"/>
</dbReference>
<sequence>MTQQTFKTILVGDSFVGKTSIINRFINAEYSTDYKSTIGSDISQKEIIVDGLLYSLSIWDTAGHEKYQSVIKSFYRGSDFCLLVYDVTNEESFIHLDKWWNEYQQEDVDKAREAVVMVIGNKVDKSQERVITEEQGKSLANERGWLYKETSASENIGIEEIFKELIRSKNPLKNSDSKDKEKGRDEETKEDKEALKKEMEILNKPMEDSYVNYLTGIYIVLEFKTSSRGKLVTNGDIIKMVIKGLSHSSDQTGATVEEFFKQIDSRTMTDENKKHFKRVVSEMTSSEKVHLRGLEILNEVYLKPIVMSDNKEWSSIAKKIQSDISTLINVHKRFLEMMEEGQANAKGDSLPVFGDKFIKNLQFLKMASSYINKYPQYLEQMTNHFKKEKDLLKAQEKAKEQYMKEHSDVKNIQAISFYLITPIQRIPRYELLIRDMLKDTGKDYEGLEKLKTAYQEAKKSSEGANSLKIQSEENYKVLLMRDIIKGGKELAKDASGRRYICSGPMFVVPNLKDKLKDLYYFFLFKDIFIQTKVKKLHGESIKKMDGDMAHFVYNKFMDMEDFNGLADCVFECEKEWKVNAGWKLVQTKGTEEVPFVINLFMGNTCENCKFAVNSEEERDVWESVLFDQIVGRRKTLENIAGRKRHVTIDTSSTNHSTTATLRQKFIEPDSEYLKYKAPNGGVLINNGDIMKNVIKTLESNADQSTNNIEEFFKQIDSRTMTDENKKHFKRVVSEMTSSEKVHLRGLEILNEVYLKPIVMSDNKEWSSIAKKIQSDISTLINVHKRFLEMMEEGQANAKGDSLPVFGDKFIKNLQFLKMASSYINKYPQYLEQMTNHFKKEKDLLKAQEKAKEQYMKEHSDVKNIQAISFYLITPIQRIPRYELLIRDMLKDTGKDYEGLEKLKTAYQEAKKSSEGANSLKIQSEENDKVEFILSLIDADFGILPSRRFICCGPMYLTNNLVSKPTQWNYFFLFSDRLIGTVIKKYHGKEVRDEKMMEEAIEEINKIGDYQQLQDFQFAKEIDALFTEGSGIYLIEDCEMVKNMVSCKLNQIPYKFSCETKEECEAWNSLIFDQVERVNALAKKKVETVKANK</sequence>
<reference evidence="5 6" key="1">
    <citation type="journal article" date="2019" name="PLoS Negl. Trop. Dis.">
        <title>Whole genome sequencing of Entamoeba nuttalli reveals mammalian host-related molecular signatures and a novel octapeptide-repeat surface protein.</title>
        <authorList>
            <person name="Tanaka M."/>
            <person name="Makiuchi T."/>
            <person name="Komiyama T."/>
            <person name="Shiina T."/>
            <person name="Osaki K."/>
            <person name="Tachibana H."/>
        </authorList>
    </citation>
    <scope>NUCLEOTIDE SEQUENCE [LARGE SCALE GENOMIC DNA]</scope>
    <source>
        <strain evidence="5 6">P19-061405</strain>
    </source>
</reference>
<dbReference type="PROSITE" id="PS51421">
    <property type="entry name" value="RAS"/>
    <property type="match status" value="1"/>
</dbReference>
<dbReference type="NCBIfam" id="TIGR00231">
    <property type="entry name" value="small_GTP"/>
    <property type="match status" value="1"/>
</dbReference>
<dbReference type="SMART" id="SM00174">
    <property type="entry name" value="RHO"/>
    <property type="match status" value="1"/>
</dbReference>
<evidence type="ECO:0000313" key="5">
    <source>
        <dbReference type="EMBL" id="GAB1222824.1"/>
    </source>
</evidence>
<feature type="compositionally biased region" description="Basic and acidic residues" evidence="3">
    <location>
        <begin position="175"/>
        <end position="192"/>
    </location>
</feature>
<dbReference type="InterPro" id="IPR035899">
    <property type="entry name" value="DBL_dom_sf"/>
</dbReference>
<feature type="domain" description="DH" evidence="4">
    <location>
        <begin position="727"/>
        <end position="919"/>
    </location>
</feature>
<accession>A0ABQ0DJ10</accession>
<dbReference type="PROSITE" id="PS51419">
    <property type="entry name" value="RAB"/>
    <property type="match status" value="1"/>
</dbReference>
<feature type="coiled-coil region" evidence="2">
    <location>
        <begin position="830"/>
        <end position="857"/>
    </location>
</feature>
<evidence type="ECO:0000256" key="3">
    <source>
        <dbReference type="SAM" id="MobiDB-lite"/>
    </source>
</evidence>
<keyword evidence="2" id="KW-0175">Coiled coil</keyword>
<dbReference type="EMBL" id="BAAFRS010000121">
    <property type="protein sequence ID" value="GAB1222824.1"/>
    <property type="molecule type" value="Genomic_DNA"/>
</dbReference>
<organism evidence="5 6">
    <name type="scientific">Entamoeba nuttalli</name>
    <dbReference type="NCBI Taxonomy" id="412467"/>
    <lineage>
        <taxon>Eukaryota</taxon>
        <taxon>Amoebozoa</taxon>
        <taxon>Evosea</taxon>
        <taxon>Archamoebae</taxon>
        <taxon>Mastigamoebida</taxon>
        <taxon>Entamoebidae</taxon>
        <taxon>Entamoeba</taxon>
    </lineage>
</organism>
<dbReference type="SMART" id="SM00176">
    <property type="entry name" value="RAN"/>
    <property type="match status" value="1"/>
</dbReference>
<dbReference type="Gene3D" id="2.30.29.30">
    <property type="entry name" value="Pleckstrin-homology domain (PH domain)/Phosphotyrosine-binding domain (PTB)"/>
    <property type="match status" value="2"/>
</dbReference>
<dbReference type="Pfam" id="PF00071">
    <property type="entry name" value="Ras"/>
    <property type="match status" value="1"/>
</dbReference>
<keyword evidence="6" id="KW-1185">Reference proteome</keyword>
<comment type="caution">
    <text evidence="5">The sequence shown here is derived from an EMBL/GenBank/DDBJ whole genome shotgun (WGS) entry which is preliminary data.</text>
</comment>
<dbReference type="PROSITE" id="PS51420">
    <property type="entry name" value="RHO"/>
    <property type="match status" value="1"/>
</dbReference>
<dbReference type="InterPro" id="IPR027417">
    <property type="entry name" value="P-loop_NTPase"/>
</dbReference>
<feature type="region of interest" description="Disordered" evidence="3">
    <location>
        <begin position="172"/>
        <end position="192"/>
    </location>
</feature>
<evidence type="ECO:0000256" key="1">
    <source>
        <dbReference type="ARBA" id="ARBA00010142"/>
    </source>
</evidence>
<feature type="coiled-coil region" evidence="2">
    <location>
        <begin position="378"/>
        <end position="405"/>
    </location>
</feature>
<dbReference type="InterPro" id="IPR005225">
    <property type="entry name" value="Small_GTP-bd"/>
</dbReference>
<dbReference type="InterPro" id="IPR000219">
    <property type="entry name" value="DH_dom"/>
</dbReference>